<keyword evidence="3" id="KW-1185">Reference proteome</keyword>
<comment type="caution">
    <text evidence="2">The sequence shown here is derived from an EMBL/GenBank/DDBJ whole genome shotgun (WGS) entry which is preliminary data.</text>
</comment>
<dbReference type="PROSITE" id="PS50082">
    <property type="entry name" value="WD_REPEATS_2"/>
    <property type="match status" value="1"/>
</dbReference>
<protein>
    <submittedName>
        <fullName evidence="2">Uncharacterized protein</fullName>
    </submittedName>
</protein>
<dbReference type="OrthoDB" id="2132708at2759"/>
<dbReference type="EMBL" id="MCOG01000012">
    <property type="protein sequence ID" value="ORY80598.1"/>
    <property type="molecule type" value="Genomic_DNA"/>
</dbReference>
<dbReference type="AlphaFoldDB" id="A0A1Y2F9L1"/>
<keyword evidence="1" id="KW-0853">WD repeat</keyword>
<evidence type="ECO:0000313" key="2">
    <source>
        <dbReference type="EMBL" id="ORY80598.1"/>
    </source>
</evidence>
<reference evidence="2 3" key="1">
    <citation type="submission" date="2016-08" db="EMBL/GenBank/DDBJ databases">
        <title>A Parts List for Fungal Cellulosomes Revealed by Comparative Genomics.</title>
        <authorList>
            <consortium name="DOE Joint Genome Institute"/>
            <person name="Haitjema C.H."/>
            <person name="Gilmore S.P."/>
            <person name="Henske J.K."/>
            <person name="Solomon K.V."/>
            <person name="De Groot R."/>
            <person name="Kuo A."/>
            <person name="Mondo S.J."/>
            <person name="Salamov A.A."/>
            <person name="Labutti K."/>
            <person name="Zhao Z."/>
            <person name="Chiniquy J."/>
            <person name="Barry K."/>
            <person name="Brewer H.M."/>
            <person name="Purvine S.O."/>
            <person name="Wright A.T."/>
            <person name="Boxma B."/>
            <person name="Van Alen T."/>
            <person name="Hackstein J.H."/>
            <person name="Baker S.E."/>
            <person name="Grigoriev I.V."/>
            <person name="O'Malley M.A."/>
        </authorList>
    </citation>
    <scope>NUCLEOTIDE SEQUENCE [LARGE SCALE GENOMIC DNA]</scope>
    <source>
        <strain evidence="2 3">G1</strain>
    </source>
</reference>
<name>A0A1Y2F9L1_9FUNG</name>
<dbReference type="STRING" id="1754190.A0A1Y2F9L1"/>
<sequence>MPTKENDLKYKLYNRICDGYKERLISWSKQNIIAVSTLIKSIDNNKKIHYIPSIHIFKEIVALEKFLNINKSKTDLSGYSRIGKSSYFHKSEIIHLSWSDDGNYLCSIDKDGCICIWESKFNIEPKSEYKYINNPIGCQNINNIGFAILTNEGELTIVTRNENDIANKNIIKFKEFNKQKVIIRSSCYVSNVDNTLSYVIYYSNDSSKYIQLFNVPIEDDFPNKSNKYNLKPMLKIDSIQNINKDYKLLDIQLLNEKKMILTFGINKDKEFSGYICLFELSDEIDNQNSSDDMLSSKKTWNLVKSFAYERTFPVYINIVTNSFNKQALVIKYENGKSELRDCETLKTVSYYDWIFTNTLPVIDNKLIEALKSYNTKANIRFKRNSEEESSQKKKKLKDSMDQDQEFKLNPNLDIFSSSLWGDFVSKMDYIYNENDGNETNKNDSSYYYTSEIILSPNGMISVSFDRAFNDNKFKIKEGSNILDLLLSWGDKELITKKYESKFIVDFYSDGQYYNLINTLVAQLVISILNKNDYDDMIYFLMKIKKHFTNKDLFGDLLVCFFNEYNKSVTLLNNDIINDFPRDESTTMAIEGQPFIVSMVFNRSLSSRDIQFLNNDIYIQLNYIGQSFMNHFVYPWKINKYLDKPILKIEEEFENYCEIKKECFHYNAPMAHWIIELCKHILRHLYIWYNITCHKRNRAEILNGNEIIDEFFNEPNYIPLILFSNSRKMLIRLINYVNLYGINVYINYENNLTKDKKQEEHEGLTIDEENYYLCEFNNILLKNKMDLNEFNKMLYEIDTRLKPLEKKNDLEYQISEIKEFIYNSTIPDYLNSFVKNDLKELFNTHIQKIFISDNLSDAYTNLFSQVENSCIEHEKVSNMIDGLIYKNFAGLKLYGIGFSMKNSNKKIENINFEEPKQINTNLNNYQINSLPNTFFSDIVSLNEVNINESPNFYVYNSRINKTKIVTILENNISKQYDILSKATLQSAIGIRQCERCFHFSEIPHIEDFGGLPLIKPLNSLSTTKKITMPSVGGENLNSGLGIFIFQGKAAWYKKHGSNCICGGRWRKW</sequence>
<dbReference type="Proteomes" id="UP000193920">
    <property type="component" value="Unassembled WGS sequence"/>
</dbReference>
<dbReference type="SMART" id="SM00320">
    <property type="entry name" value="WD40"/>
    <property type="match status" value="1"/>
</dbReference>
<dbReference type="SUPFAM" id="SSF50978">
    <property type="entry name" value="WD40 repeat-like"/>
    <property type="match status" value="1"/>
</dbReference>
<dbReference type="InterPro" id="IPR015943">
    <property type="entry name" value="WD40/YVTN_repeat-like_dom_sf"/>
</dbReference>
<dbReference type="InterPro" id="IPR036322">
    <property type="entry name" value="WD40_repeat_dom_sf"/>
</dbReference>
<dbReference type="InterPro" id="IPR001680">
    <property type="entry name" value="WD40_rpt"/>
</dbReference>
<organism evidence="2 3">
    <name type="scientific">Neocallimastix californiae</name>
    <dbReference type="NCBI Taxonomy" id="1754190"/>
    <lineage>
        <taxon>Eukaryota</taxon>
        <taxon>Fungi</taxon>
        <taxon>Fungi incertae sedis</taxon>
        <taxon>Chytridiomycota</taxon>
        <taxon>Chytridiomycota incertae sedis</taxon>
        <taxon>Neocallimastigomycetes</taxon>
        <taxon>Neocallimastigales</taxon>
        <taxon>Neocallimastigaceae</taxon>
        <taxon>Neocallimastix</taxon>
    </lineage>
</organism>
<feature type="repeat" description="WD" evidence="1">
    <location>
        <begin position="86"/>
        <end position="118"/>
    </location>
</feature>
<dbReference type="Gene3D" id="2.130.10.10">
    <property type="entry name" value="YVTN repeat-like/Quinoprotein amine dehydrogenase"/>
    <property type="match status" value="1"/>
</dbReference>
<gene>
    <name evidence="2" type="ORF">LY90DRAFT_697866</name>
</gene>
<evidence type="ECO:0000313" key="3">
    <source>
        <dbReference type="Proteomes" id="UP000193920"/>
    </source>
</evidence>
<evidence type="ECO:0000256" key="1">
    <source>
        <dbReference type="PROSITE-ProRule" id="PRU00221"/>
    </source>
</evidence>
<proteinExistence type="predicted"/>
<accession>A0A1Y2F9L1</accession>